<dbReference type="PROSITE" id="PS51462">
    <property type="entry name" value="NUDIX"/>
    <property type="match status" value="1"/>
</dbReference>
<dbReference type="AlphaFoldDB" id="A0A1Q5Q2R3"/>
<dbReference type="EMBL" id="MQVR01000030">
    <property type="protein sequence ID" value="OKL54025.1"/>
    <property type="molecule type" value="Genomic_DNA"/>
</dbReference>
<dbReference type="Proteomes" id="UP000185628">
    <property type="component" value="Unassembled WGS sequence"/>
</dbReference>
<proteinExistence type="predicted"/>
<evidence type="ECO:0000313" key="2">
    <source>
        <dbReference type="EMBL" id="OKL54025.1"/>
    </source>
</evidence>
<dbReference type="InterPro" id="IPR015797">
    <property type="entry name" value="NUDIX_hydrolase-like_dom_sf"/>
</dbReference>
<reference evidence="3" key="1">
    <citation type="submission" date="2016-12" db="EMBL/GenBank/DDBJ databases">
        <authorList>
            <person name="Meng X."/>
        </authorList>
    </citation>
    <scope>NUCLEOTIDE SEQUENCE [LARGE SCALE GENOMIC DNA]</scope>
    <source>
        <strain evidence="3">DSM 19116</strain>
    </source>
</reference>
<organism evidence="2 3">
    <name type="scientific">Bowdeniella nasicola</name>
    <dbReference type="NCBI Taxonomy" id="208480"/>
    <lineage>
        <taxon>Bacteria</taxon>
        <taxon>Bacillati</taxon>
        <taxon>Actinomycetota</taxon>
        <taxon>Actinomycetes</taxon>
        <taxon>Actinomycetales</taxon>
        <taxon>Actinomycetaceae</taxon>
        <taxon>Bowdeniella</taxon>
    </lineage>
</organism>
<evidence type="ECO:0000313" key="3">
    <source>
        <dbReference type="Proteomes" id="UP000185628"/>
    </source>
</evidence>
<dbReference type="RefSeq" id="WP_073716536.1">
    <property type="nucleotide sequence ID" value="NZ_MQVR01000030.1"/>
</dbReference>
<gene>
    <name evidence="2" type="ORF">BSZ39_06360</name>
</gene>
<name>A0A1Q5Q2R3_9ACTO</name>
<sequence>MADIPGDTHSHDADRWVHCRCGERHWGANGAAGLLLWRPMAGSDDVEVLVQHRAAFSHHGGTWGLPGGALSSTESPITGALREAAEEALISPHGCRIWATHEFTHPDWTYTTVIAEDIAGQSGGIGDGESLDVRWVPATTLPHLALLPAFEAAWPSLRRYLRPIVTVLDIANILGSRPDGWWKDRAGATEKLLRAIGDLDGLPADVFTPELARLYPRFIAVLEGQAKAVSDAAAPEHVHLTRSPGAGDDHIVGAAREHCEDGSLVTAITSDRELTDRLIPWVLAVAASGTITAQLD</sequence>
<feature type="domain" description="Nudix hydrolase" evidence="1">
    <location>
        <begin position="27"/>
        <end position="161"/>
    </location>
</feature>
<dbReference type="SUPFAM" id="SSF55811">
    <property type="entry name" value="Nudix"/>
    <property type="match status" value="1"/>
</dbReference>
<protein>
    <recommendedName>
        <fullName evidence="1">Nudix hydrolase domain-containing protein</fullName>
    </recommendedName>
</protein>
<keyword evidence="3" id="KW-1185">Reference proteome</keyword>
<accession>A0A1Q5Q2R3</accession>
<dbReference type="Gene3D" id="3.90.79.10">
    <property type="entry name" value="Nucleoside Triphosphate Pyrophosphohydrolase"/>
    <property type="match status" value="1"/>
</dbReference>
<dbReference type="OrthoDB" id="3404294at2"/>
<comment type="caution">
    <text evidence="2">The sequence shown here is derived from an EMBL/GenBank/DDBJ whole genome shotgun (WGS) entry which is preliminary data.</text>
</comment>
<dbReference type="InterPro" id="IPR000086">
    <property type="entry name" value="NUDIX_hydrolase_dom"/>
</dbReference>
<evidence type="ECO:0000259" key="1">
    <source>
        <dbReference type="PROSITE" id="PS51462"/>
    </source>
</evidence>
<dbReference type="Pfam" id="PF00293">
    <property type="entry name" value="NUDIX"/>
    <property type="match status" value="1"/>
</dbReference>